<dbReference type="Proteomes" id="UP000268857">
    <property type="component" value="Unassembled WGS sequence"/>
</dbReference>
<comment type="caution">
    <text evidence="5">The sequence shown here is derived from an EMBL/GenBank/DDBJ whole genome shotgun (WGS) entry which is preliminary data.</text>
</comment>
<dbReference type="SMART" id="SM00563">
    <property type="entry name" value="PlsC"/>
    <property type="match status" value="1"/>
</dbReference>
<dbReference type="CDD" id="cd07989">
    <property type="entry name" value="LPLAT_AGPAT-like"/>
    <property type="match status" value="1"/>
</dbReference>
<dbReference type="EMBL" id="RSCJ01000019">
    <property type="protein sequence ID" value="RUR76710.1"/>
    <property type="molecule type" value="Genomic_DNA"/>
</dbReference>
<keyword evidence="1" id="KW-0808">Transferase</keyword>
<dbReference type="STRING" id="211165.GCA_000317285_02662"/>
<dbReference type="RefSeq" id="WP_016876394.1">
    <property type="nucleotide sequence ID" value="NZ_AJLN01000075.1"/>
</dbReference>
<evidence type="ECO:0000256" key="1">
    <source>
        <dbReference type="ARBA" id="ARBA00022679"/>
    </source>
</evidence>
<sequence>MSQSPLISQQQQSDTQASLLPPVTEETINRAIEGIAYARDRHANEMIRQALLSQETVAEGGSERKISGELRRRVLRTLIHALFRVKVEFPEQIPTTPALVVANHLNHIDPFLLLSELPAHPYYHILGDARTLYNQWWKRQFLRLAKGVIPIERVWKEELAVIEAAKAGRDDLTELATNIQKYVPQGNSIETLRRVDRIAQNIFARGEGIILFPEGRLGNLEGQLSVPLKRGAAIYALRSGVPILPVALIGTQDLYFRKQLTVRIGKPLVFPQSSRPKAQESQKATDELEAALIELLPTDYREPEEPKLLNHFLNHMFW</sequence>
<keyword evidence="6" id="KW-1185">Reference proteome</keyword>
<keyword evidence="2" id="KW-0012">Acyltransferase</keyword>
<feature type="region of interest" description="Disordered" evidence="3">
    <location>
        <begin position="1"/>
        <end position="22"/>
    </location>
</feature>
<dbReference type="AlphaFoldDB" id="A0A433N5L7"/>
<evidence type="ECO:0000256" key="3">
    <source>
        <dbReference type="SAM" id="MobiDB-lite"/>
    </source>
</evidence>
<dbReference type="GO" id="GO:0003841">
    <property type="term" value="F:1-acylglycerol-3-phosphate O-acyltransferase activity"/>
    <property type="evidence" value="ECO:0007669"/>
    <property type="project" value="TreeGrafter"/>
</dbReference>
<name>A0A433N5L7_CHLFR</name>
<dbReference type="PANTHER" id="PTHR10434:SF11">
    <property type="entry name" value="1-ACYL-SN-GLYCEROL-3-PHOSPHATE ACYLTRANSFERASE"/>
    <property type="match status" value="1"/>
</dbReference>
<proteinExistence type="predicted"/>
<feature type="compositionally biased region" description="Low complexity" evidence="3">
    <location>
        <begin position="1"/>
        <end position="13"/>
    </location>
</feature>
<dbReference type="OrthoDB" id="9803035at2"/>
<organism evidence="5 6">
    <name type="scientific">Chlorogloeopsis fritschii PCC 6912</name>
    <dbReference type="NCBI Taxonomy" id="211165"/>
    <lineage>
        <taxon>Bacteria</taxon>
        <taxon>Bacillati</taxon>
        <taxon>Cyanobacteriota</taxon>
        <taxon>Cyanophyceae</taxon>
        <taxon>Nostocales</taxon>
        <taxon>Chlorogloeopsidaceae</taxon>
        <taxon>Chlorogloeopsis</taxon>
    </lineage>
</organism>
<feature type="domain" description="Phospholipid/glycerol acyltransferase" evidence="4">
    <location>
        <begin position="98"/>
        <end position="251"/>
    </location>
</feature>
<accession>A0A433N5L7</accession>
<dbReference type="GO" id="GO:0006654">
    <property type="term" value="P:phosphatidic acid biosynthetic process"/>
    <property type="evidence" value="ECO:0007669"/>
    <property type="project" value="TreeGrafter"/>
</dbReference>
<gene>
    <name evidence="5" type="ORF">PCC6912_41140</name>
</gene>
<evidence type="ECO:0000259" key="4">
    <source>
        <dbReference type="SMART" id="SM00563"/>
    </source>
</evidence>
<dbReference type="SUPFAM" id="SSF69593">
    <property type="entry name" value="Glycerol-3-phosphate (1)-acyltransferase"/>
    <property type="match status" value="2"/>
</dbReference>
<dbReference type="PANTHER" id="PTHR10434">
    <property type="entry name" value="1-ACYL-SN-GLYCEROL-3-PHOSPHATE ACYLTRANSFERASE"/>
    <property type="match status" value="1"/>
</dbReference>
<evidence type="ECO:0000313" key="6">
    <source>
        <dbReference type="Proteomes" id="UP000268857"/>
    </source>
</evidence>
<evidence type="ECO:0000256" key="2">
    <source>
        <dbReference type="ARBA" id="ARBA00023315"/>
    </source>
</evidence>
<evidence type="ECO:0000313" key="5">
    <source>
        <dbReference type="EMBL" id="RUR76710.1"/>
    </source>
</evidence>
<protein>
    <recommendedName>
        <fullName evidence="4">Phospholipid/glycerol acyltransferase domain-containing protein</fullName>
    </recommendedName>
</protein>
<reference evidence="5 6" key="1">
    <citation type="journal article" date="2019" name="Genome Biol. Evol.">
        <title>Day and night: Metabolic profiles and evolutionary relationships of six axenic non-marine cyanobacteria.</title>
        <authorList>
            <person name="Will S.E."/>
            <person name="Henke P."/>
            <person name="Boedeker C."/>
            <person name="Huang S."/>
            <person name="Brinkmann H."/>
            <person name="Rohde M."/>
            <person name="Jarek M."/>
            <person name="Friedl T."/>
            <person name="Seufert S."/>
            <person name="Schumacher M."/>
            <person name="Overmann J."/>
            <person name="Neumann-Schaal M."/>
            <person name="Petersen J."/>
        </authorList>
    </citation>
    <scope>NUCLEOTIDE SEQUENCE [LARGE SCALE GENOMIC DNA]</scope>
    <source>
        <strain evidence="5 6">PCC 6912</strain>
    </source>
</reference>
<dbReference type="InterPro" id="IPR002123">
    <property type="entry name" value="Plipid/glycerol_acylTrfase"/>
</dbReference>
<dbReference type="Pfam" id="PF01553">
    <property type="entry name" value="Acyltransferase"/>
    <property type="match status" value="1"/>
</dbReference>